<dbReference type="HOGENOM" id="CLU_095322_2_0_6"/>
<accession>B0TV33</accession>
<dbReference type="KEGG" id="shl:Shal_3760"/>
<dbReference type="Proteomes" id="UP000001317">
    <property type="component" value="Chromosome"/>
</dbReference>
<name>B0TV33_SHEHH</name>
<reference evidence="1" key="1">
    <citation type="submission" date="2008-01" db="EMBL/GenBank/DDBJ databases">
        <title>Complete sequence of Shewanella halifaxensis HAW-EB4.</title>
        <authorList>
            <consortium name="US DOE Joint Genome Institute"/>
            <person name="Copeland A."/>
            <person name="Lucas S."/>
            <person name="Lapidus A."/>
            <person name="Glavina del Rio T."/>
            <person name="Dalin E."/>
            <person name="Tice H."/>
            <person name="Bruce D."/>
            <person name="Goodwin L."/>
            <person name="Pitluck S."/>
            <person name="Sims D."/>
            <person name="Brettin T."/>
            <person name="Detter J.C."/>
            <person name="Han C."/>
            <person name="Kuske C.R."/>
            <person name="Schmutz J."/>
            <person name="Larimer F."/>
            <person name="Land M."/>
            <person name="Hauser L."/>
            <person name="Kyrpides N."/>
            <person name="Kim E."/>
            <person name="Zhao J.-S."/>
            <person name="Richardson P."/>
        </authorList>
    </citation>
    <scope>NUCLEOTIDE SEQUENCE [LARGE SCALE GENOMIC DNA]</scope>
    <source>
        <strain evidence="1">HAW-EB4</strain>
    </source>
</reference>
<evidence type="ECO:0000313" key="2">
    <source>
        <dbReference type="Proteomes" id="UP000001317"/>
    </source>
</evidence>
<dbReference type="STRING" id="458817.Shal_3760"/>
<evidence type="ECO:0000313" key="1">
    <source>
        <dbReference type="EMBL" id="ABZ78300.1"/>
    </source>
</evidence>
<dbReference type="InterPro" id="IPR045865">
    <property type="entry name" value="ACT-like_dom_sf"/>
</dbReference>
<dbReference type="Gene3D" id="3.30.70.260">
    <property type="match status" value="2"/>
</dbReference>
<keyword evidence="2" id="KW-1185">Reference proteome</keyword>
<dbReference type="OrthoDB" id="5814370at2"/>
<organism evidence="1 2">
    <name type="scientific">Shewanella halifaxensis (strain HAW-EB4)</name>
    <dbReference type="NCBI Taxonomy" id="458817"/>
    <lineage>
        <taxon>Bacteria</taxon>
        <taxon>Pseudomonadati</taxon>
        <taxon>Pseudomonadota</taxon>
        <taxon>Gammaproteobacteria</taxon>
        <taxon>Alteromonadales</taxon>
        <taxon>Shewanellaceae</taxon>
        <taxon>Shewanella</taxon>
    </lineage>
</organism>
<dbReference type="InterPro" id="IPR050990">
    <property type="entry name" value="UPF0237/GcvR_regulator"/>
</dbReference>
<dbReference type="PANTHER" id="PTHR34875">
    <property type="entry name" value="UPF0237 PROTEIN MJ1558"/>
    <property type="match status" value="1"/>
</dbReference>
<dbReference type="EMBL" id="CP000931">
    <property type="protein sequence ID" value="ABZ78300.1"/>
    <property type="molecule type" value="Genomic_DNA"/>
</dbReference>
<dbReference type="Pfam" id="PF13740">
    <property type="entry name" value="ACT_6"/>
    <property type="match status" value="1"/>
</dbReference>
<dbReference type="RefSeq" id="WP_012278818.1">
    <property type="nucleotide sequence ID" value="NC_010334.1"/>
</dbReference>
<dbReference type="SUPFAM" id="SSF55021">
    <property type="entry name" value="ACT-like"/>
    <property type="match status" value="1"/>
</dbReference>
<proteinExistence type="predicted"/>
<dbReference type="AlphaFoldDB" id="B0TV33"/>
<dbReference type="eggNOG" id="COG2716">
    <property type="taxonomic scope" value="Bacteria"/>
</dbReference>
<protein>
    <submittedName>
        <fullName evidence="1">Amino acid-binding ACT domain protein</fullName>
    </submittedName>
</protein>
<dbReference type="PANTHER" id="PTHR34875:SF6">
    <property type="entry name" value="UPF0237 PROTEIN MJ1558"/>
    <property type="match status" value="1"/>
</dbReference>
<gene>
    <name evidence="1" type="ordered locus">Shal_3760</name>
</gene>
<sequence>MKKTFVTTVSGVTEPGIIKSLAEITRKHGGEWQMSKVIKLGGHFTALFEVTIEAESQPQLESDFVTHFPALYFSYALVAERAPSACQRVKLVFDCNDRPGLTRDIDDILADLEVELESLECHRLAVIGMSSPVFSSILTLAIPGSITSERVIESLEGLSDDVRVSQI</sequence>